<dbReference type="AlphaFoldDB" id="A0A0A6P283"/>
<dbReference type="SUPFAM" id="SSF117782">
    <property type="entry name" value="YbjQ-like"/>
    <property type="match status" value="1"/>
</dbReference>
<keyword evidence="2" id="KW-1133">Transmembrane helix</keyword>
<evidence type="ECO:0008006" key="5">
    <source>
        <dbReference type="Google" id="ProtNLM"/>
    </source>
</evidence>
<dbReference type="Gene3D" id="3.30.110.70">
    <property type="entry name" value="Hypothetical protein apc22750. Chain B"/>
    <property type="match status" value="1"/>
</dbReference>
<organism evidence="3 4">
    <name type="scientific">Candidatus Thiomargarita nelsonii</name>
    <dbReference type="NCBI Taxonomy" id="1003181"/>
    <lineage>
        <taxon>Bacteria</taxon>
        <taxon>Pseudomonadati</taxon>
        <taxon>Pseudomonadota</taxon>
        <taxon>Gammaproteobacteria</taxon>
        <taxon>Thiotrichales</taxon>
        <taxon>Thiotrichaceae</taxon>
        <taxon>Thiomargarita</taxon>
    </lineage>
</organism>
<accession>A0A0A6P283</accession>
<keyword evidence="2" id="KW-0472">Membrane</keyword>
<comment type="similarity">
    <text evidence="1">Belongs to the UPF0145 family.</text>
</comment>
<protein>
    <recommendedName>
        <fullName evidence="5">YbjQ family protein</fullName>
    </recommendedName>
</protein>
<gene>
    <name evidence="3" type="ORF">PN36_18695</name>
</gene>
<dbReference type="Pfam" id="PF01906">
    <property type="entry name" value="YbjQ_1"/>
    <property type="match status" value="1"/>
</dbReference>
<evidence type="ECO:0000313" key="4">
    <source>
        <dbReference type="Proteomes" id="UP000030428"/>
    </source>
</evidence>
<evidence type="ECO:0000256" key="2">
    <source>
        <dbReference type="SAM" id="Phobius"/>
    </source>
</evidence>
<feature type="transmembrane region" description="Helical" evidence="2">
    <location>
        <begin position="6"/>
        <end position="24"/>
    </location>
</feature>
<keyword evidence="2" id="KW-0812">Transmembrane</keyword>
<dbReference type="PANTHER" id="PTHR34068:SF2">
    <property type="entry name" value="UPF0145 PROTEIN SCO3412"/>
    <property type="match status" value="1"/>
</dbReference>
<keyword evidence="4" id="KW-1185">Reference proteome</keyword>
<evidence type="ECO:0000256" key="1">
    <source>
        <dbReference type="ARBA" id="ARBA00010751"/>
    </source>
</evidence>
<evidence type="ECO:0000313" key="3">
    <source>
        <dbReference type="EMBL" id="KHD04975.1"/>
    </source>
</evidence>
<dbReference type="EMBL" id="JSZA02000074">
    <property type="protein sequence ID" value="KHD04975.1"/>
    <property type="molecule type" value="Genomic_DNA"/>
</dbReference>
<dbReference type="PANTHER" id="PTHR34068">
    <property type="entry name" value="UPF0145 PROTEIN YBJQ"/>
    <property type="match status" value="1"/>
</dbReference>
<reference evidence="3 4" key="1">
    <citation type="journal article" date="2016" name="Front. Microbiol.">
        <title>Single-Cell (Meta-)Genomics of a Dimorphic Candidatus Thiomargarita nelsonii Reveals Genomic Plasticity.</title>
        <authorList>
            <person name="Flood B.E."/>
            <person name="Fliss P."/>
            <person name="Jones D.S."/>
            <person name="Dick G.J."/>
            <person name="Jain S."/>
            <person name="Kaster A.K."/>
            <person name="Winkel M."/>
            <person name="Mussmann M."/>
            <person name="Bailey J."/>
        </authorList>
    </citation>
    <scope>NUCLEOTIDE SEQUENCE [LARGE SCALE GENOMIC DNA]</scope>
    <source>
        <strain evidence="3">Hydrate Ridge</strain>
    </source>
</reference>
<proteinExistence type="inferred from homology"/>
<comment type="caution">
    <text evidence="3">The sequence shown here is derived from an EMBL/GenBank/DDBJ whole genome shotgun (WGS) entry which is preliminary data.</text>
</comment>
<dbReference type="Proteomes" id="UP000030428">
    <property type="component" value="Unassembled WGS sequence"/>
</dbReference>
<dbReference type="InterPro" id="IPR002765">
    <property type="entry name" value="UPF0145_YbjQ-like"/>
</dbReference>
<name>A0A0A6P283_9GAMM</name>
<sequence length="151" mass="16908">MEGIVQILIFLFLLILGYFSGSYLEKRHYKNIRARERKTHHVPIITFGAKQPIPEAQEAKLFVGSVVVSIDYFKRISATLRLLVGGRVTVYETLLDRGRREALLRMKEDAMAWGANQILNLRLETATIGGRSGDNNSLGSIEVIAYGTGVK</sequence>
<dbReference type="InterPro" id="IPR035439">
    <property type="entry name" value="UPF0145_dom_sf"/>
</dbReference>